<dbReference type="AlphaFoldDB" id="A0A419T695"/>
<evidence type="ECO:0000259" key="4">
    <source>
        <dbReference type="PROSITE" id="PS51387"/>
    </source>
</evidence>
<dbReference type="InterPro" id="IPR016166">
    <property type="entry name" value="FAD-bd_PCMH"/>
</dbReference>
<sequence length="295" mass="32476">MESLVVETPESLDELVECLKRADKNTYLLAGGTDLIIRMRRSKIYSGKVIDLSGINELKKIKEESKYLRIGALVTHSMISENDKIKEFFPALMEASSQVGSTQIRNRGTIAGNIANSSPCADTVPPLMTSSAKVRTINGKGEIKERDIDEVVKGSGFNYLQKDEAIIEIIIPKLGNEYLSAFGKLGSRTAVTIAKINGAILVKMDSTGKKIKKAYVSLGALGPKAFRSKIVEDRLIGKEISRQLFHDLCNSLIEQVDLAIKGRSSHPYKREAIKGMAQDIFIRLFGSGVLENEKK</sequence>
<evidence type="ECO:0000313" key="6">
    <source>
        <dbReference type="Proteomes" id="UP000284177"/>
    </source>
</evidence>
<evidence type="ECO:0000256" key="2">
    <source>
        <dbReference type="ARBA" id="ARBA00022827"/>
    </source>
</evidence>
<dbReference type="PROSITE" id="PS51387">
    <property type="entry name" value="FAD_PCMH"/>
    <property type="match status" value="1"/>
</dbReference>
<dbReference type="InterPro" id="IPR002346">
    <property type="entry name" value="Mopterin_DH_FAD-bd"/>
</dbReference>
<dbReference type="Gene3D" id="3.30.465.10">
    <property type="match status" value="1"/>
</dbReference>
<dbReference type="PANTHER" id="PTHR42659">
    <property type="entry name" value="XANTHINE DEHYDROGENASE SUBUNIT C-RELATED"/>
    <property type="match status" value="1"/>
</dbReference>
<name>A0A419T695_9FIRM</name>
<protein>
    <recommendedName>
        <fullName evidence="4">FAD-binding PCMH-type domain-containing protein</fullName>
    </recommendedName>
</protein>
<dbReference type="EMBL" id="MCIB01000008">
    <property type="protein sequence ID" value="RKD32939.1"/>
    <property type="molecule type" value="Genomic_DNA"/>
</dbReference>
<keyword evidence="3" id="KW-0560">Oxidoreductase</keyword>
<dbReference type="RefSeq" id="WP_120168094.1">
    <property type="nucleotide sequence ID" value="NZ_MCIB01000008.1"/>
</dbReference>
<organism evidence="5 6">
    <name type="scientific">Thermohalobacter berrensis</name>
    <dbReference type="NCBI Taxonomy" id="99594"/>
    <lineage>
        <taxon>Bacteria</taxon>
        <taxon>Bacillati</taxon>
        <taxon>Bacillota</taxon>
        <taxon>Tissierellia</taxon>
        <taxon>Tissierellales</taxon>
        <taxon>Thermohalobacteraceae</taxon>
        <taxon>Thermohalobacter</taxon>
    </lineage>
</organism>
<evidence type="ECO:0000313" key="5">
    <source>
        <dbReference type="EMBL" id="RKD32939.1"/>
    </source>
</evidence>
<keyword evidence="1" id="KW-0285">Flavoprotein</keyword>
<dbReference type="InterPro" id="IPR036683">
    <property type="entry name" value="CO_DH_flav_C_dom_sf"/>
</dbReference>
<keyword evidence="6" id="KW-1185">Reference proteome</keyword>
<evidence type="ECO:0000256" key="3">
    <source>
        <dbReference type="ARBA" id="ARBA00023002"/>
    </source>
</evidence>
<dbReference type="GO" id="GO:0016491">
    <property type="term" value="F:oxidoreductase activity"/>
    <property type="evidence" value="ECO:0007669"/>
    <property type="project" value="UniProtKB-KW"/>
</dbReference>
<dbReference type="SMART" id="SM01092">
    <property type="entry name" value="CO_deh_flav_C"/>
    <property type="match status" value="1"/>
</dbReference>
<dbReference type="SUPFAM" id="SSF55447">
    <property type="entry name" value="CO dehydrogenase flavoprotein C-terminal domain-like"/>
    <property type="match status" value="1"/>
</dbReference>
<keyword evidence="2" id="KW-0274">FAD</keyword>
<reference evidence="5 6" key="1">
    <citation type="submission" date="2016-08" db="EMBL/GenBank/DDBJ databases">
        <title>Novel Firmicutes and Novel Genomes.</title>
        <authorList>
            <person name="Poppleton D.I."/>
            <person name="Gribaldo S."/>
        </authorList>
    </citation>
    <scope>NUCLEOTIDE SEQUENCE [LARGE SCALE GENOMIC DNA]</scope>
    <source>
        <strain evidence="5 6">CTT3</strain>
    </source>
</reference>
<comment type="caution">
    <text evidence="5">The sequence shown here is derived from an EMBL/GenBank/DDBJ whole genome shotgun (WGS) entry which is preliminary data.</text>
</comment>
<dbReference type="InterPro" id="IPR016167">
    <property type="entry name" value="FAD-bd_PCMH_sub1"/>
</dbReference>
<dbReference type="InterPro" id="IPR051312">
    <property type="entry name" value="Diverse_Substr_Oxidored"/>
</dbReference>
<feature type="domain" description="FAD-binding PCMH-type" evidence="4">
    <location>
        <begin position="1"/>
        <end position="198"/>
    </location>
</feature>
<accession>A0A419T695</accession>
<dbReference type="Pfam" id="PF00941">
    <property type="entry name" value="FAD_binding_5"/>
    <property type="match status" value="1"/>
</dbReference>
<dbReference type="InterPro" id="IPR005107">
    <property type="entry name" value="CO_DH_flav_C"/>
</dbReference>
<dbReference type="Pfam" id="PF03450">
    <property type="entry name" value="CO_deh_flav_C"/>
    <property type="match status" value="1"/>
</dbReference>
<dbReference type="Proteomes" id="UP000284177">
    <property type="component" value="Unassembled WGS sequence"/>
</dbReference>
<proteinExistence type="predicted"/>
<dbReference type="SUPFAM" id="SSF56176">
    <property type="entry name" value="FAD-binding/transporter-associated domain-like"/>
    <property type="match status" value="1"/>
</dbReference>
<dbReference type="Gene3D" id="3.30.43.10">
    <property type="entry name" value="Uridine Diphospho-n-acetylenolpyruvylglucosamine Reductase, domain 2"/>
    <property type="match status" value="1"/>
</dbReference>
<dbReference type="OrthoDB" id="9789842at2"/>
<dbReference type="InterPro" id="IPR036318">
    <property type="entry name" value="FAD-bd_PCMH-like_sf"/>
</dbReference>
<dbReference type="Gene3D" id="3.30.390.50">
    <property type="entry name" value="CO dehydrogenase flavoprotein, C-terminal domain"/>
    <property type="match status" value="1"/>
</dbReference>
<dbReference type="PANTHER" id="PTHR42659:SF2">
    <property type="entry name" value="XANTHINE DEHYDROGENASE SUBUNIT C-RELATED"/>
    <property type="match status" value="1"/>
</dbReference>
<gene>
    <name evidence="5" type="ORF">BET03_09995</name>
</gene>
<evidence type="ECO:0000256" key="1">
    <source>
        <dbReference type="ARBA" id="ARBA00022630"/>
    </source>
</evidence>
<dbReference type="InterPro" id="IPR016169">
    <property type="entry name" value="FAD-bd_PCMH_sub2"/>
</dbReference>
<dbReference type="GO" id="GO:0071949">
    <property type="term" value="F:FAD binding"/>
    <property type="evidence" value="ECO:0007669"/>
    <property type="project" value="InterPro"/>
</dbReference>